<dbReference type="InterPro" id="IPR002347">
    <property type="entry name" value="SDR_fam"/>
</dbReference>
<evidence type="ECO:0000256" key="2">
    <source>
        <dbReference type="ARBA" id="ARBA00006484"/>
    </source>
</evidence>
<dbReference type="SUPFAM" id="SSF51735">
    <property type="entry name" value="NAD(P)-binding Rossmann-fold domains"/>
    <property type="match status" value="1"/>
</dbReference>
<protein>
    <submittedName>
        <fullName evidence="7">SDR family NAD(P)-dependent oxidoreductase</fullName>
    </submittedName>
</protein>
<dbReference type="Proteomes" id="UP000031546">
    <property type="component" value="Unassembled WGS sequence"/>
</dbReference>
<evidence type="ECO:0000256" key="1">
    <source>
        <dbReference type="ARBA" id="ARBA00004496"/>
    </source>
</evidence>
<keyword evidence="4" id="KW-0521">NADP</keyword>
<evidence type="ECO:0000313" key="9">
    <source>
        <dbReference type="Proteomes" id="UP000527860"/>
    </source>
</evidence>
<dbReference type="Gene3D" id="3.40.50.720">
    <property type="entry name" value="NAD(P)-binding Rossmann-like Domain"/>
    <property type="match status" value="1"/>
</dbReference>
<evidence type="ECO:0000256" key="4">
    <source>
        <dbReference type="ARBA" id="ARBA00022857"/>
    </source>
</evidence>
<dbReference type="STRING" id="45670.SN16_00485"/>
<dbReference type="GO" id="GO:0005737">
    <property type="term" value="C:cytoplasm"/>
    <property type="evidence" value="ECO:0007669"/>
    <property type="project" value="UniProtKB-SubCell"/>
</dbReference>
<dbReference type="InterPro" id="IPR051721">
    <property type="entry name" value="Biopterin_syn/organic_redct"/>
</dbReference>
<keyword evidence="3" id="KW-0963">Cytoplasm</keyword>
<dbReference type="EMBL" id="JABEVU030000001">
    <property type="protein sequence ID" value="MDB0579013.1"/>
    <property type="molecule type" value="Genomic_DNA"/>
</dbReference>
<organism evidence="6 8">
    <name type="scientific">Salinicoccus roseus</name>
    <dbReference type="NCBI Taxonomy" id="45670"/>
    <lineage>
        <taxon>Bacteria</taxon>
        <taxon>Bacillati</taxon>
        <taxon>Bacillota</taxon>
        <taxon>Bacilli</taxon>
        <taxon>Bacillales</taxon>
        <taxon>Staphylococcaceae</taxon>
        <taxon>Salinicoccus</taxon>
    </lineage>
</organism>
<reference evidence="7" key="3">
    <citation type="submission" date="2022-12" db="EMBL/GenBank/DDBJ databases">
        <title>Genome analysis and biological profiling of marine Salinicoccus roseus MOSEL-ME25.</title>
        <authorList>
            <person name="Mirza F.T."/>
            <person name="Xie Y."/>
            <person name="Shinwari Z.K."/>
        </authorList>
    </citation>
    <scope>NUCLEOTIDE SEQUENCE</scope>
    <source>
        <strain evidence="7">MOSEL-ME25</strain>
    </source>
</reference>
<evidence type="ECO:0000313" key="7">
    <source>
        <dbReference type="EMBL" id="MDB0579013.1"/>
    </source>
</evidence>
<evidence type="ECO:0000313" key="6">
    <source>
        <dbReference type="EMBL" id="KIH71880.1"/>
    </source>
</evidence>
<dbReference type="AlphaFoldDB" id="A0A0C2HDZ2"/>
<evidence type="ECO:0000313" key="8">
    <source>
        <dbReference type="Proteomes" id="UP000031546"/>
    </source>
</evidence>
<dbReference type="PRINTS" id="PR00081">
    <property type="entry name" value="GDHRDH"/>
</dbReference>
<dbReference type="GO" id="GO:0006729">
    <property type="term" value="P:tetrahydrobiopterin biosynthetic process"/>
    <property type="evidence" value="ECO:0007669"/>
    <property type="project" value="TreeGrafter"/>
</dbReference>
<name>A0A0C2HDZ2_9STAP</name>
<evidence type="ECO:0000256" key="3">
    <source>
        <dbReference type="ARBA" id="ARBA00022490"/>
    </source>
</evidence>
<dbReference type="Proteomes" id="UP000527860">
    <property type="component" value="Unassembled WGS sequence"/>
</dbReference>
<evidence type="ECO:0000256" key="5">
    <source>
        <dbReference type="ARBA" id="ARBA00023002"/>
    </source>
</evidence>
<dbReference type="Pfam" id="PF00106">
    <property type="entry name" value="adh_short"/>
    <property type="match status" value="1"/>
</dbReference>
<dbReference type="InterPro" id="IPR020904">
    <property type="entry name" value="Sc_DH/Rdtase_CS"/>
</dbReference>
<comment type="caution">
    <text evidence="6">The sequence shown here is derived from an EMBL/GenBank/DDBJ whole genome shotgun (WGS) entry which is preliminary data.</text>
</comment>
<gene>
    <name evidence="7" type="ORF">F7P68_0000490</name>
    <name evidence="6" type="ORF">SN16_00485</name>
</gene>
<keyword evidence="5" id="KW-0560">Oxidoreductase</keyword>
<dbReference type="GO" id="GO:0004757">
    <property type="term" value="F:sepiapterin reductase (NADP+) activity"/>
    <property type="evidence" value="ECO:0007669"/>
    <property type="project" value="TreeGrafter"/>
</dbReference>
<dbReference type="PANTHER" id="PTHR44085">
    <property type="entry name" value="SEPIAPTERIN REDUCTASE"/>
    <property type="match status" value="1"/>
</dbReference>
<dbReference type="InterPro" id="IPR036291">
    <property type="entry name" value="NAD(P)-bd_dom_sf"/>
</dbReference>
<dbReference type="GeneID" id="77844016"/>
<dbReference type="OrthoDB" id="9794387at2"/>
<dbReference type="EMBL" id="JXII01000001">
    <property type="protein sequence ID" value="KIH71880.1"/>
    <property type="molecule type" value="Genomic_DNA"/>
</dbReference>
<reference evidence="6 8" key="1">
    <citation type="submission" date="2015-01" db="EMBL/GenBank/DDBJ databases">
        <title>Genome sequences of high lactate-tolerant strain Salinicoccus roseus W12 with industrial interest.</title>
        <authorList>
            <person name="Wang H."/>
            <person name="Yu B."/>
        </authorList>
    </citation>
    <scope>NUCLEOTIDE SEQUENCE [LARGE SCALE GENOMIC DNA]</scope>
    <source>
        <strain evidence="6 8">W12</strain>
    </source>
</reference>
<dbReference type="PROSITE" id="PS00061">
    <property type="entry name" value="ADH_SHORT"/>
    <property type="match status" value="1"/>
</dbReference>
<keyword evidence="9" id="KW-1185">Reference proteome</keyword>
<dbReference type="RefSeq" id="WP_040104656.1">
    <property type="nucleotide sequence ID" value="NZ_JABEVU030000001.1"/>
</dbReference>
<sequence length="242" mass="27332">MRYVFITGTTRGLGHALLDIFREDRIISISRSKVETDIELYREFHVDFLDEQALEEKVPEIFNSIQPEKGDEIYLINNAGTVNPVKSIANMDAQGFMDNYKINVLAPALLMKGYVNAFSDLQAAKRILTVSSGAALNPMEGWAAYCSSKAAVNMVSDVLRQEMDRLDYPIFTATYRPGVIDTDMQGEIRSADPDDFPDLETFKKYKESNRLYPPKVVAYVAQRIITSDNFGFSESYSISDFL</sequence>
<reference evidence="7" key="2">
    <citation type="submission" date="2020-04" db="EMBL/GenBank/DDBJ databases">
        <authorList>
            <person name="Tanveer F."/>
            <person name="Xie Y."/>
            <person name="Shinwari Z.K."/>
        </authorList>
    </citation>
    <scope>NUCLEOTIDE SEQUENCE</scope>
    <source>
        <strain evidence="7">MOSEL-ME25</strain>
    </source>
</reference>
<proteinExistence type="inferred from homology"/>
<dbReference type="PANTHER" id="PTHR44085:SF2">
    <property type="entry name" value="SEPIAPTERIN REDUCTASE"/>
    <property type="match status" value="1"/>
</dbReference>
<comment type="subcellular location">
    <subcellularLocation>
        <location evidence="1">Cytoplasm</location>
    </subcellularLocation>
</comment>
<accession>A0A0C2HDZ2</accession>
<comment type="similarity">
    <text evidence="2">Belongs to the short-chain dehydrogenases/reductases (SDR) family.</text>
</comment>